<proteinExistence type="predicted"/>
<name>X1J354_9ZZZZ</name>
<dbReference type="AlphaFoldDB" id="X1J354"/>
<dbReference type="Gene3D" id="3.10.28.10">
    <property type="entry name" value="Homing endonucleases"/>
    <property type="match status" value="1"/>
</dbReference>
<dbReference type="InterPro" id="IPR027434">
    <property type="entry name" value="Homing_endonucl"/>
</dbReference>
<keyword evidence="1" id="KW-0068">Autocatalytic cleavage</keyword>
<evidence type="ECO:0000313" key="4">
    <source>
        <dbReference type="EMBL" id="GAH72784.1"/>
    </source>
</evidence>
<evidence type="ECO:0000256" key="1">
    <source>
        <dbReference type="ARBA" id="ARBA00022813"/>
    </source>
</evidence>
<feature type="non-terminal residue" evidence="4">
    <location>
        <position position="1"/>
    </location>
</feature>
<dbReference type="GO" id="GO:0004519">
    <property type="term" value="F:endonuclease activity"/>
    <property type="evidence" value="ECO:0007669"/>
    <property type="project" value="InterPro"/>
</dbReference>
<sequence length="270" mass="31453">HRVLALSRKTGDQTYMRASDIPANGYYSVPHSGKWNGREIRHVYLLDVPNEGMRQPLYYGAEDFLDFLGIYTAEGHSRHTTKEEHGYNSWEIVVTQRNDTKRQYIIDLCRKMDLSFTVQKEDGKDENIVISGRMFYETIVSLVPGKAKEKQLPMWVKGLNTRLIEKVFYGITFGDGSMPEKKTWSFITSSERLCWDYCELCIKLGYSPKVYHRTNVKYPHYEVYIRRKAAGRIKHKDIVPYKGIVWDLTIPDGNFLAYQNGNFFFTGNCP</sequence>
<feature type="domain" description="DOD-type homing endonuclease" evidence="3">
    <location>
        <begin position="67"/>
        <end position="206"/>
    </location>
</feature>
<reference evidence="4" key="1">
    <citation type="journal article" date="2014" name="Front. Microbiol.">
        <title>High frequency of phylogenetically diverse reductive dehalogenase-homologous genes in deep subseafloor sedimentary metagenomes.</title>
        <authorList>
            <person name="Kawai M."/>
            <person name="Futagami T."/>
            <person name="Toyoda A."/>
            <person name="Takaki Y."/>
            <person name="Nishi S."/>
            <person name="Hori S."/>
            <person name="Arai W."/>
            <person name="Tsubouchi T."/>
            <person name="Morono Y."/>
            <person name="Uchiyama I."/>
            <person name="Ito T."/>
            <person name="Fujiyama A."/>
            <person name="Inagaki F."/>
            <person name="Takami H."/>
        </authorList>
    </citation>
    <scope>NUCLEOTIDE SEQUENCE</scope>
    <source>
        <strain evidence="4">Expedition CK06-06</strain>
    </source>
</reference>
<organism evidence="4">
    <name type="scientific">marine sediment metagenome</name>
    <dbReference type="NCBI Taxonomy" id="412755"/>
    <lineage>
        <taxon>unclassified sequences</taxon>
        <taxon>metagenomes</taxon>
        <taxon>ecological metagenomes</taxon>
    </lineage>
</organism>
<protein>
    <recommendedName>
        <fullName evidence="3">DOD-type homing endonuclease domain-containing protein</fullName>
    </recommendedName>
</protein>
<dbReference type="InterPro" id="IPR030934">
    <property type="entry name" value="Intein_C"/>
</dbReference>
<accession>X1J354</accession>
<dbReference type="EMBL" id="BARU01027310">
    <property type="protein sequence ID" value="GAH72784.1"/>
    <property type="molecule type" value="Genomic_DNA"/>
</dbReference>
<dbReference type="PROSITE" id="PS50818">
    <property type="entry name" value="INTEIN_C_TER"/>
    <property type="match status" value="1"/>
</dbReference>
<gene>
    <name evidence="4" type="ORF">S03H2_43727</name>
</gene>
<evidence type="ECO:0000259" key="3">
    <source>
        <dbReference type="PROSITE" id="PS50819"/>
    </source>
</evidence>
<dbReference type="SUPFAM" id="SSF55608">
    <property type="entry name" value="Homing endonucleases"/>
    <property type="match status" value="1"/>
</dbReference>
<dbReference type="PROSITE" id="PS50819">
    <property type="entry name" value="INTEIN_ENDONUCLEASE"/>
    <property type="match status" value="1"/>
</dbReference>
<dbReference type="InterPro" id="IPR004042">
    <property type="entry name" value="Intein_endonuc_central"/>
</dbReference>
<evidence type="ECO:0000256" key="2">
    <source>
        <dbReference type="ARBA" id="ARBA00023000"/>
    </source>
</evidence>
<feature type="non-terminal residue" evidence="4">
    <location>
        <position position="270"/>
    </location>
</feature>
<comment type="caution">
    <text evidence="4">The sequence shown here is derived from an EMBL/GenBank/DDBJ whole genome shotgun (WGS) entry which is preliminary data.</text>
</comment>
<keyword evidence="2" id="KW-0651">Protein splicing</keyword>